<reference evidence="2" key="1">
    <citation type="submission" date="2016-11" db="UniProtKB">
        <authorList>
            <consortium name="WormBaseParasite"/>
        </authorList>
    </citation>
    <scope>IDENTIFICATION</scope>
</reference>
<evidence type="ECO:0000313" key="1">
    <source>
        <dbReference type="Proteomes" id="UP000095287"/>
    </source>
</evidence>
<accession>A0A1I8AEI1</accession>
<dbReference type="WBParaSite" id="L893_g4911.t1">
    <property type="protein sequence ID" value="L893_g4911.t1"/>
    <property type="gene ID" value="L893_g4911"/>
</dbReference>
<sequence length="173" mass="19492">MVIQKSDTANNLGTSCPITLIHERKGKIKKLHPKEPLDDISSRVMYASKFVYLSVVQRLGGHLEHTDWCLKNSTRANRTERRRSRSNVLGATVASRYTLVVTVIHTFSTFSIRAASDPQGTILEFSGLTFVPHDNKILPVLRRKQGTVATFPNVTQYFFTPVVYRDDITLSVS</sequence>
<proteinExistence type="predicted"/>
<name>A0A1I8AEI1_9BILA</name>
<evidence type="ECO:0000313" key="2">
    <source>
        <dbReference type="WBParaSite" id="L893_g4911.t1"/>
    </source>
</evidence>
<dbReference type="Proteomes" id="UP000095287">
    <property type="component" value="Unplaced"/>
</dbReference>
<organism evidence="1 2">
    <name type="scientific">Steinernema glaseri</name>
    <dbReference type="NCBI Taxonomy" id="37863"/>
    <lineage>
        <taxon>Eukaryota</taxon>
        <taxon>Metazoa</taxon>
        <taxon>Ecdysozoa</taxon>
        <taxon>Nematoda</taxon>
        <taxon>Chromadorea</taxon>
        <taxon>Rhabditida</taxon>
        <taxon>Tylenchina</taxon>
        <taxon>Panagrolaimomorpha</taxon>
        <taxon>Strongyloidoidea</taxon>
        <taxon>Steinernematidae</taxon>
        <taxon>Steinernema</taxon>
    </lineage>
</organism>
<protein>
    <submittedName>
        <fullName evidence="2">COesterase domain-containing protein</fullName>
    </submittedName>
</protein>
<dbReference type="AlphaFoldDB" id="A0A1I8AEI1"/>
<keyword evidence="1" id="KW-1185">Reference proteome</keyword>